<gene>
    <name evidence="2" type="ORF">ACFPCV_03625</name>
</gene>
<reference evidence="3" key="1">
    <citation type="journal article" date="2019" name="Int. J. Syst. Evol. Microbiol.">
        <title>The Global Catalogue of Microorganisms (GCM) 10K type strain sequencing project: providing services to taxonomists for standard genome sequencing and annotation.</title>
        <authorList>
            <consortium name="The Broad Institute Genomics Platform"/>
            <consortium name="The Broad Institute Genome Sequencing Center for Infectious Disease"/>
            <person name="Wu L."/>
            <person name="Ma J."/>
        </authorList>
    </citation>
    <scope>NUCLEOTIDE SEQUENCE [LARGE SCALE GENOMIC DNA]</scope>
    <source>
        <strain evidence="3">ZS-22-S1</strain>
    </source>
</reference>
<keyword evidence="3" id="KW-1185">Reference proteome</keyword>
<evidence type="ECO:0000313" key="3">
    <source>
        <dbReference type="Proteomes" id="UP001595859"/>
    </source>
</evidence>
<proteinExistence type="predicted"/>
<dbReference type="CDD" id="cd06223">
    <property type="entry name" value="PRTases_typeI"/>
    <property type="match status" value="1"/>
</dbReference>
<sequence>MRTITRTTTSTRFVDREHAGRELAGVLTRHVHDDRPLVLALPRGGVPVAVEVAAATGGDLDIVVARKIGAPGQPEFGVGALAEDGPPVLDRPTLADLGVTEADLTETIRSERAEIGRRTRRYRDGRPAPAVAGREVILVDDGLATGVTARAALRWLREQGPRRVVLAAPTCAGQAERELAKEADEIVCLHSPPSFYAVGQAYADFRQVGDDDVIRLLRAHR</sequence>
<organism evidence="2 3">
    <name type="scientific">Actinophytocola glycyrrhizae</name>
    <dbReference type="NCBI Taxonomy" id="2044873"/>
    <lineage>
        <taxon>Bacteria</taxon>
        <taxon>Bacillati</taxon>
        <taxon>Actinomycetota</taxon>
        <taxon>Actinomycetes</taxon>
        <taxon>Pseudonocardiales</taxon>
        <taxon>Pseudonocardiaceae</taxon>
    </lineage>
</organism>
<accession>A0ABV9RVR7</accession>
<keyword evidence="2" id="KW-0328">Glycosyltransferase</keyword>
<keyword evidence="2" id="KW-0808">Transferase</keyword>
<dbReference type="InterPro" id="IPR000836">
    <property type="entry name" value="PRTase_dom"/>
</dbReference>
<dbReference type="GO" id="GO:0016757">
    <property type="term" value="F:glycosyltransferase activity"/>
    <property type="evidence" value="ECO:0007669"/>
    <property type="project" value="UniProtKB-KW"/>
</dbReference>
<evidence type="ECO:0000313" key="2">
    <source>
        <dbReference type="EMBL" id="MFC4852581.1"/>
    </source>
</evidence>
<dbReference type="Proteomes" id="UP001595859">
    <property type="component" value="Unassembled WGS sequence"/>
</dbReference>
<name>A0ABV9RVR7_9PSEU</name>
<feature type="domain" description="Phosphoribosyltransferase" evidence="1">
    <location>
        <begin position="19"/>
        <end position="196"/>
    </location>
</feature>
<dbReference type="Gene3D" id="3.30.1310.20">
    <property type="entry name" value="PRTase-like"/>
    <property type="match status" value="1"/>
</dbReference>
<evidence type="ECO:0000259" key="1">
    <source>
        <dbReference type="Pfam" id="PF00156"/>
    </source>
</evidence>
<dbReference type="EMBL" id="JBHSIS010000002">
    <property type="protein sequence ID" value="MFC4852581.1"/>
    <property type="molecule type" value="Genomic_DNA"/>
</dbReference>
<protein>
    <submittedName>
        <fullName evidence="2">Phosphoribosyltransferase</fullName>
    </submittedName>
</protein>
<dbReference type="InterPro" id="IPR029057">
    <property type="entry name" value="PRTase-like"/>
</dbReference>
<dbReference type="RefSeq" id="WP_378054421.1">
    <property type="nucleotide sequence ID" value="NZ_JBHSIS010000002.1"/>
</dbReference>
<dbReference type="Pfam" id="PF00156">
    <property type="entry name" value="Pribosyltran"/>
    <property type="match status" value="1"/>
</dbReference>
<dbReference type="SUPFAM" id="SSF53271">
    <property type="entry name" value="PRTase-like"/>
    <property type="match status" value="1"/>
</dbReference>
<dbReference type="Gene3D" id="3.40.50.2020">
    <property type="match status" value="1"/>
</dbReference>
<comment type="caution">
    <text evidence="2">The sequence shown here is derived from an EMBL/GenBank/DDBJ whole genome shotgun (WGS) entry which is preliminary data.</text>
</comment>